<dbReference type="PANTHER" id="PTHR31225:SF0">
    <property type="entry name" value="S-(+)-LINALOOL SYNTHASE, CHLOROPLASTIC"/>
    <property type="match status" value="1"/>
</dbReference>
<name>A0A803LKY2_CHEQI</name>
<feature type="domain" description="Terpene synthase metal-binding" evidence="6">
    <location>
        <begin position="795"/>
        <end position="1018"/>
    </location>
</feature>
<dbReference type="AlphaFoldDB" id="A0A803LKY2"/>
<dbReference type="InterPro" id="IPR005630">
    <property type="entry name" value="Terpene_synthase_metal-bd"/>
</dbReference>
<dbReference type="CDD" id="cd00868">
    <property type="entry name" value="Terpene_cyclase_C1"/>
    <property type="match status" value="1"/>
</dbReference>
<evidence type="ECO:0000256" key="1">
    <source>
        <dbReference type="ARBA" id="ARBA00001946"/>
    </source>
</evidence>
<dbReference type="GO" id="GO:0016114">
    <property type="term" value="P:terpenoid biosynthetic process"/>
    <property type="evidence" value="ECO:0007669"/>
    <property type="project" value="InterPro"/>
</dbReference>
<evidence type="ECO:0000256" key="2">
    <source>
        <dbReference type="ARBA" id="ARBA00022723"/>
    </source>
</evidence>
<dbReference type="InterPro" id="IPR034741">
    <property type="entry name" value="Terpene_cyclase-like_1_C"/>
</dbReference>
<keyword evidence="3" id="KW-0460">Magnesium</keyword>
<feature type="domain" description="Terpene synthase metal-binding" evidence="6">
    <location>
        <begin position="147"/>
        <end position="385"/>
    </location>
</feature>
<evidence type="ECO:0000313" key="8">
    <source>
        <dbReference type="Proteomes" id="UP000596660"/>
    </source>
</evidence>
<reference evidence="7" key="1">
    <citation type="journal article" date="2017" name="Nature">
        <title>The genome of Chenopodium quinoa.</title>
        <authorList>
            <person name="Jarvis D.E."/>
            <person name="Ho Y.S."/>
            <person name="Lightfoot D.J."/>
            <person name="Schmoeckel S.M."/>
            <person name="Li B."/>
            <person name="Borm T.J.A."/>
            <person name="Ohyanagi H."/>
            <person name="Mineta K."/>
            <person name="Michell C.T."/>
            <person name="Saber N."/>
            <person name="Kharbatia N.M."/>
            <person name="Rupper R.R."/>
            <person name="Sharp A.R."/>
            <person name="Dally N."/>
            <person name="Boughton B.A."/>
            <person name="Woo Y.H."/>
            <person name="Gao G."/>
            <person name="Schijlen E.G.W.M."/>
            <person name="Guo X."/>
            <person name="Momin A.A."/>
            <person name="Negrao S."/>
            <person name="Al-Babili S."/>
            <person name="Gehring C."/>
            <person name="Roessner U."/>
            <person name="Jung C."/>
            <person name="Murphy K."/>
            <person name="Arold S.T."/>
            <person name="Gojobori T."/>
            <person name="van der Linden C.G."/>
            <person name="van Loo E.N."/>
            <person name="Jellen E.N."/>
            <person name="Maughan P.J."/>
            <person name="Tester M."/>
        </authorList>
    </citation>
    <scope>NUCLEOTIDE SEQUENCE [LARGE SCALE GENOMIC DNA]</scope>
    <source>
        <strain evidence="7">cv. PI 614886</strain>
    </source>
</reference>
<evidence type="ECO:0000313" key="7">
    <source>
        <dbReference type="EnsemblPlants" id="AUR62014629-RA:cds"/>
    </source>
</evidence>
<sequence>MIDAIQRLGLECYFRDDIDRVLRKCSETGSDGGGGDDLHGVALRFRLLRQGGYNVQAENFRKFKDDNGRFKHELEKDTKGLMSLFEASELSIPGDQILDEASEFTRNHLKTTNEWIEDIQELAKTDVKMSQTTLKNEINQVSRWWNELRMAEVLEHARNQPEKWHMWSSVALPGPDKADLRTELTKSISFVYIIDDIFDVYGKLEELTLFTDAVNKWDYANIKGLPEYMKICLDALFDTTTEMSHKIYIKHGWNPKEFLQNAWAELCNAFLVEARWFASEHLPTTKEYLKNGVVSSGVYIVFATLFSLLGEARNIKNTNLRNNQPRIASMTGTLLRLWDDLGSAKDEDQDGYDGSFVACYMNEYQESSDESAREQVLGMISEAWKYLNEECLSQSPFSIDMKNALLNLARMIPIMYKYDDNHQLSHPPWPDKADLRTELTKSISFVYVIDDIFDVYGKLEELILFTEAANKWEYANIKGLPDYMKTCLNAPFDTTTEMSHKIYIKHGWNPKEFLQNAWAELCNAFLVEARWFASEHLPTTKEYLKNGVNATMTGTLLRLWDDLGSAKQEYQLQHTVKKIKKILRSKLSSYSQVEELIMIDAIQRLGLEHYFHDDIHDVLERHHVHCITMVEDGSNLHDVALRFRLLRQAGYNVSAEILNRFKNKDGKFSKELDRDMKGRMSLFEASQLSTPGDHIVDDAIEFCESLLKSNLMNGSGQSDEARVIRTTLHNPYHKSLPRLLRQNEVNNFEISMKNLHDCCGITDWIKEVQYLAMIDVNESQIIHREEIIQVTRWWKELCLAERLKFARNQPAKWHMWSLVILPAPNMTELRTELTKAISFIYIIDDIFDVYGSLEELTLFTEAVNRWDYTNIKGLPDCMSMCLKALYDTTDSISAKWAELCNAFLLEMRWFSLGYLPTTEEYLENGKISSGVYVVYANVFSLLGEAVNHRSTNLFNSHHSIVSSAAEILRLWDDLGTSKDENQDGYDGSFIECYMNQYKGSSAESAHECVHLMISDAWKCLNKECLSHSPISAEFKVAFLNLARMIPIMYNYDENQRLPSLEKHMKSVLHVQ</sequence>
<feature type="domain" description="Terpene synthase N-terminal" evidence="5">
    <location>
        <begin position="1"/>
        <end position="114"/>
    </location>
</feature>
<protein>
    <submittedName>
        <fullName evidence="7">Uncharacterized protein</fullName>
    </submittedName>
</protein>
<dbReference type="InterPro" id="IPR008949">
    <property type="entry name" value="Isoprenoid_synthase_dom_sf"/>
</dbReference>
<organism evidence="7 8">
    <name type="scientific">Chenopodium quinoa</name>
    <name type="common">Quinoa</name>
    <dbReference type="NCBI Taxonomy" id="63459"/>
    <lineage>
        <taxon>Eukaryota</taxon>
        <taxon>Viridiplantae</taxon>
        <taxon>Streptophyta</taxon>
        <taxon>Embryophyta</taxon>
        <taxon>Tracheophyta</taxon>
        <taxon>Spermatophyta</taxon>
        <taxon>Magnoliopsida</taxon>
        <taxon>eudicotyledons</taxon>
        <taxon>Gunneridae</taxon>
        <taxon>Pentapetalae</taxon>
        <taxon>Caryophyllales</taxon>
        <taxon>Chenopodiaceae</taxon>
        <taxon>Chenopodioideae</taxon>
        <taxon>Atripliceae</taxon>
        <taxon>Chenopodium</taxon>
    </lineage>
</organism>
<dbReference type="EnsemblPlants" id="AUR62014629-RA">
    <property type="protein sequence ID" value="AUR62014629-RA:cds"/>
    <property type="gene ID" value="AUR62014629"/>
</dbReference>
<dbReference type="SFLD" id="SFLDG01019">
    <property type="entry name" value="Terpene_Cyclase_Like_1_C_Termi"/>
    <property type="match status" value="2"/>
</dbReference>
<evidence type="ECO:0000259" key="5">
    <source>
        <dbReference type="Pfam" id="PF01397"/>
    </source>
</evidence>
<dbReference type="GO" id="GO:0000287">
    <property type="term" value="F:magnesium ion binding"/>
    <property type="evidence" value="ECO:0007669"/>
    <property type="project" value="InterPro"/>
</dbReference>
<dbReference type="OMA" id="ARTSHTI"/>
<feature type="domain" description="Terpene synthase metal-binding" evidence="6">
    <location>
        <begin position="430"/>
        <end position="554"/>
    </location>
</feature>
<dbReference type="InterPro" id="IPR036965">
    <property type="entry name" value="Terpene_synth_N_sf"/>
</dbReference>
<keyword evidence="8" id="KW-1185">Reference proteome</keyword>
<dbReference type="Gene3D" id="1.50.10.130">
    <property type="entry name" value="Terpene synthase, N-terminal domain"/>
    <property type="match status" value="1"/>
</dbReference>
<evidence type="ECO:0000259" key="6">
    <source>
        <dbReference type="Pfam" id="PF03936"/>
    </source>
</evidence>
<evidence type="ECO:0000256" key="4">
    <source>
        <dbReference type="ARBA" id="ARBA00023239"/>
    </source>
</evidence>
<dbReference type="SUPFAM" id="SSF48576">
    <property type="entry name" value="Terpenoid synthases"/>
    <property type="match status" value="3"/>
</dbReference>
<dbReference type="Proteomes" id="UP000596660">
    <property type="component" value="Unplaced"/>
</dbReference>
<dbReference type="Pfam" id="PF01397">
    <property type="entry name" value="Terpene_synth"/>
    <property type="match status" value="2"/>
</dbReference>
<dbReference type="Gramene" id="AUR62014629-RA">
    <property type="protein sequence ID" value="AUR62014629-RA:cds"/>
    <property type="gene ID" value="AUR62014629"/>
</dbReference>
<dbReference type="SUPFAM" id="SSF48239">
    <property type="entry name" value="Terpenoid cyclases/Protein prenyltransferases"/>
    <property type="match status" value="2"/>
</dbReference>
<dbReference type="Gene3D" id="1.10.600.10">
    <property type="entry name" value="Farnesyl Diphosphate Synthase"/>
    <property type="match status" value="3"/>
</dbReference>
<dbReference type="SFLD" id="SFLDS00005">
    <property type="entry name" value="Isoprenoid_Synthase_Type_I"/>
    <property type="match status" value="2"/>
</dbReference>
<accession>A0A803LKY2</accession>
<dbReference type="SFLD" id="SFLDG01014">
    <property type="entry name" value="Terpene_Cyclase_Like_1_N-term"/>
    <property type="match status" value="2"/>
</dbReference>
<dbReference type="PANTHER" id="PTHR31225">
    <property type="entry name" value="OS04G0344100 PROTEIN-RELATED"/>
    <property type="match status" value="1"/>
</dbReference>
<keyword evidence="2" id="KW-0479">Metal-binding</keyword>
<dbReference type="InterPro" id="IPR001906">
    <property type="entry name" value="Terpene_synth_N"/>
</dbReference>
<dbReference type="InterPro" id="IPR050148">
    <property type="entry name" value="Terpene_synthase-like"/>
</dbReference>
<dbReference type="Pfam" id="PF03936">
    <property type="entry name" value="Terpene_synth_C"/>
    <property type="match status" value="3"/>
</dbReference>
<proteinExistence type="predicted"/>
<dbReference type="InterPro" id="IPR008930">
    <property type="entry name" value="Terpenoid_cyclase/PrenylTrfase"/>
</dbReference>
<keyword evidence="4" id="KW-0456">Lyase</keyword>
<evidence type="ECO:0000256" key="3">
    <source>
        <dbReference type="ARBA" id="ARBA00022842"/>
    </source>
</evidence>
<feature type="domain" description="Terpene synthase N-terminal" evidence="5">
    <location>
        <begin position="569"/>
        <end position="717"/>
    </location>
</feature>
<comment type="cofactor">
    <cofactor evidence="1">
        <name>Mg(2+)</name>
        <dbReference type="ChEBI" id="CHEBI:18420"/>
    </cofactor>
</comment>
<reference evidence="7" key="2">
    <citation type="submission" date="2021-03" db="UniProtKB">
        <authorList>
            <consortium name="EnsemblPlants"/>
        </authorList>
    </citation>
    <scope>IDENTIFICATION</scope>
</reference>
<dbReference type="GO" id="GO:0010333">
    <property type="term" value="F:terpene synthase activity"/>
    <property type="evidence" value="ECO:0007669"/>
    <property type="project" value="InterPro"/>
</dbReference>